<protein>
    <recommendedName>
        <fullName evidence="3">Peptidase M41 domain-containing protein</fullName>
    </recommendedName>
</protein>
<evidence type="ECO:0000313" key="1">
    <source>
        <dbReference type="EMBL" id="MDU0343691.1"/>
    </source>
</evidence>
<dbReference type="Gene3D" id="1.20.58.760">
    <property type="entry name" value="Peptidase M41"/>
    <property type="match status" value="1"/>
</dbReference>
<keyword evidence="2" id="KW-1185">Reference proteome</keyword>
<organism evidence="1 2">
    <name type="scientific">Bosea rubneri</name>
    <dbReference type="NCBI Taxonomy" id="3075434"/>
    <lineage>
        <taxon>Bacteria</taxon>
        <taxon>Pseudomonadati</taxon>
        <taxon>Pseudomonadota</taxon>
        <taxon>Alphaproteobacteria</taxon>
        <taxon>Hyphomicrobiales</taxon>
        <taxon>Boseaceae</taxon>
        <taxon>Bosea</taxon>
    </lineage>
</organism>
<dbReference type="SUPFAM" id="SSF140990">
    <property type="entry name" value="FtsH protease domain-like"/>
    <property type="match status" value="1"/>
</dbReference>
<dbReference type="InterPro" id="IPR037219">
    <property type="entry name" value="Peptidase_M41-like"/>
</dbReference>
<name>A0ABU3SG97_9HYPH</name>
<evidence type="ECO:0008006" key="3">
    <source>
        <dbReference type="Google" id="ProtNLM"/>
    </source>
</evidence>
<gene>
    <name evidence="1" type="ORF">RKE40_27720</name>
</gene>
<evidence type="ECO:0000313" key="2">
    <source>
        <dbReference type="Proteomes" id="UP001254257"/>
    </source>
</evidence>
<proteinExistence type="predicted"/>
<accession>A0ABU3SG97</accession>
<dbReference type="RefSeq" id="WP_316021390.1">
    <property type="nucleotide sequence ID" value="NZ_JAWDID010000081.1"/>
</dbReference>
<dbReference type="EMBL" id="JAWDID010000081">
    <property type="protein sequence ID" value="MDU0343691.1"/>
    <property type="molecule type" value="Genomic_DNA"/>
</dbReference>
<dbReference type="Proteomes" id="UP001254257">
    <property type="component" value="Unassembled WGS sequence"/>
</dbReference>
<reference evidence="1 2" key="1">
    <citation type="submission" date="2023-09" db="EMBL/GenBank/DDBJ databases">
        <title>Whole genome shotgun sequencing (WGS) of Bosea sp. ZW T0_25, isolated from stored onions (Allium cepa).</title>
        <authorList>
            <person name="Stoll D.A."/>
            <person name="Huch M."/>
        </authorList>
    </citation>
    <scope>NUCLEOTIDE SEQUENCE [LARGE SCALE GENOMIC DNA]</scope>
    <source>
        <strain evidence="1 2">ZW T0_25</strain>
    </source>
</reference>
<sequence length="189" mass="21107">MMRYPFRKHRILARDRRMAAVHEAGHAVIAMHLGLEVLGVHIRPNPTDDIHTEKSYLGQATYEPPSDPNHHRMIAVAGMVAEEVWKSHGPAYEYWPGLMTDPACMSDTDWAGTGCEPGEPDDELIAAVDAVEDLLAWELMPKLTALSRKLIEADSRRTPDAILDVMEMLGHRVVRPDPSSHPWLFTAAA</sequence>
<comment type="caution">
    <text evidence="1">The sequence shown here is derived from an EMBL/GenBank/DDBJ whole genome shotgun (WGS) entry which is preliminary data.</text>
</comment>